<organism evidence="2 3">
    <name type="scientific">Apiospora aurea</name>
    <dbReference type="NCBI Taxonomy" id="335848"/>
    <lineage>
        <taxon>Eukaryota</taxon>
        <taxon>Fungi</taxon>
        <taxon>Dikarya</taxon>
        <taxon>Ascomycota</taxon>
        <taxon>Pezizomycotina</taxon>
        <taxon>Sordariomycetes</taxon>
        <taxon>Xylariomycetidae</taxon>
        <taxon>Amphisphaeriales</taxon>
        <taxon>Apiosporaceae</taxon>
        <taxon>Apiospora</taxon>
    </lineage>
</organism>
<evidence type="ECO:0000313" key="3">
    <source>
        <dbReference type="Proteomes" id="UP001391051"/>
    </source>
</evidence>
<sequence>MTLPQTNDQAYRLEAGQYASCFDFSYPGLSLELEWLDCGSINSTLLPWTEDQAADFSYSEAVSPKTPLPSECLDGSNFGGSILGEILHILEQHPAECGDKWRKVWDELVKVGCEHDGTANDGTAQARSLSPASPYSPSGGAGPVKSHLPAQDGPEDSAAPEASLPREQRAWSPADPAVPMPMEEAASELPEAGLSRIPCRKRKTKQTDSLRPCKRAKGCPAGSRQRVRLVEVISRIKPEDQHVHWDRRRVLWCEKDGQETWSREDLSTYVLAGLPFLSVVVRPGGYGYPVTLMWNEKSERFSGYNAMTRKWVRITCEEMAGMLENPAVGV</sequence>
<name>A0ABR1PTZ3_9PEZI</name>
<dbReference type="GeneID" id="92083721"/>
<proteinExistence type="predicted"/>
<comment type="caution">
    <text evidence="2">The sequence shown here is derived from an EMBL/GenBank/DDBJ whole genome shotgun (WGS) entry which is preliminary data.</text>
</comment>
<evidence type="ECO:0000256" key="1">
    <source>
        <dbReference type="SAM" id="MobiDB-lite"/>
    </source>
</evidence>
<dbReference type="RefSeq" id="XP_066692897.1">
    <property type="nucleotide sequence ID" value="XM_066850659.1"/>
</dbReference>
<dbReference type="EMBL" id="JAQQWE010000010">
    <property type="protein sequence ID" value="KAK7937569.1"/>
    <property type="molecule type" value="Genomic_DNA"/>
</dbReference>
<dbReference type="Proteomes" id="UP001391051">
    <property type="component" value="Unassembled WGS sequence"/>
</dbReference>
<reference evidence="2 3" key="1">
    <citation type="submission" date="2023-01" db="EMBL/GenBank/DDBJ databases">
        <title>Analysis of 21 Apiospora genomes using comparative genomics revels a genus with tremendous synthesis potential of carbohydrate active enzymes and secondary metabolites.</title>
        <authorList>
            <person name="Sorensen T."/>
        </authorList>
    </citation>
    <scope>NUCLEOTIDE SEQUENCE [LARGE SCALE GENOMIC DNA]</scope>
    <source>
        <strain evidence="2 3">CBS 24483</strain>
    </source>
</reference>
<gene>
    <name evidence="2" type="ORF">PG986_014437</name>
</gene>
<keyword evidence="3" id="KW-1185">Reference proteome</keyword>
<accession>A0ABR1PTZ3</accession>
<protein>
    <submittedName>
        <fullName evidence="2">Uncharacterized protein</fullName>
    </submittedName>
</protein>
<feature type="region of interest" description="Disordered" evidence="1">
    <location>
        <begin position="118"/>
        <end position="179"/>
    </location>
</feature>
<evidence type="ECO:0000313" key="2">
    <source>
        <dbReference type="EMBL" id="KAK7937569.1"/>
    </source>
</evidence>